<sequence>MNLKITKTVATILAAVTISTQVLPAISLAAEQENETTVNQAQEAADTTAVEATENGEATNEKVQTPQEAVDAEARALGLVVWGKTIYSGSADKGLQLKDGITTGNLGIQLDIQKIADISWGDRSDYVIKLPEEFRELAKTEAFRNSITGKIRAWNIGFPIMNHTYTSSELRVDTVNNTIVFQNPSMTTIIGILPHITMNLELDLGKAITESGVRIADAQDGFYHVQTALSQRDNIIDWNLGSTDSRVNIPISKMDPGYGDTAPEIIIGDNKELTVPLNSVYDDAAALKDVKAYDAEDGWITNKLVVESNQVDTSREGYYKVKYSVVDSVGLKTTKEIEIHVTNTPPVTGSIKANDFTVGDSNITGTYAGDVAKLRLYINGVSVAWGGNLENGKFTFYAANQNISATDIVTMNAYDKNDKLLQENAPVKVNNATVSGSISPAEYSIGNAEITGNYTGDVAKARVTINGQAQGFGGSFNNGQFTYYVGAGKIKAGDVVTITAYDKNDKVLDANKPVKIKAAATQGTISPAEYSVGDTEITGSYTGDVAKARVTINGKAQAWGGSFNNGRFTYYVGSGKIKAGDVVTITAYDKNDKVLDANKAVNIKSAATQGTISPAEYSVGDTEITGSYTGDVAKARVTINGKAQAWGGSFNNGRFTYYVGSGKIKAGDTVTITAYDKSDKVLDSNKVVKIKAVVQGTISPSVYNVGETTIKGSYTGDIVRARVLINGEPQAWGGTFSGGSFSYYIGAGKIKAGDNVKIVGYSEDNSELSTKVVTVQP</sequence>
<feature type="domain" description="Bacterial Ig" evidence="4">
    <location>
        <begin position="696"/>
        <end position="776"/>
    </location>
</feature>
<comment type="caution">
    <text evidence="5">The sequence shown here is derived from an EMBL/GenBank/DDBJ whole genome shotgun (WGS) entry which is preliminary data.</text>
</comment>
<organism evidence="5 6">
    <name type="scientific">Carnobacterium divergens</name>
    <name type="common">Lactobacillus divergens</name>
    <dbReference type="NCBI Taxonomy" id="2748"/>
    <lineage>
        <taxon>Bacteria</taxon>
        <taxon>Bacillati</taxon>
        <taxon>Bacillota</taxon>
        <taxon>Bacilli</taxon>
        <taxon>Lactobacillales</taxon>
        <taxon>Carnobacteriaceae</taxon>
        <taxon>Carnobacterium</taxon>
    </lineage>
</organism>
<evidence type="ECO:0000256" key="1">
    <source>
        <dbReference type="SAM" id="MobiDB-lite"/>
    </source>
</evidence>
<feature type="domain" description="Pesticidal crystal protein Cry22Aa Ig-like" evidence="3">
    <location>
        <begin position="270"/>
        <end position="341"/>
    </location>
</feature>
<proteinExistence type="predicted"/>
<feature type="region of interest" description="Disordered" evidence="1">
    <location>
        <begin position="38"/>
        <end position="66"/>
    </location>
</feature>
<reference evidence="5" key="1">
    <citation type="submission" date="2022-04" db="EMBL/GenBank/DDBJ databases">
        <title>Draft genome sequences of lactic acid bacteria (LAB) strains involved in meat spoilage.</title>
        <authorList>
            <person name="Palevich N."/>
        </authorList>
    </citation>
    <scope>NUCLEOTIDE SEQUENCE</scope>
    <source>
        <strain evidence="5">9-14</strain>
    </source>
</reference>
<feature type="signal peptide" evidence="2">
    <location>
        <begin position="1"/>
        <end position="29"/>
    </location>
</feature>
<protein>
    <submittedName>
        <fullName evidence="5">DUF5011 domain-containing protein</fullName>
    </submittedName>
</protein>
<dbReference type="Pfam" id="PF20622">
    <property type="entry name" value="Big_15"/>
    <property type="match status" value="5"/>
</dbReference>
<dbReference type="Proteomes" id="UP001249945">
    <property type="component" value="Unassembled WGS sequence"/>
</dbReference>
<dbReference type="RefSeq" id="WP_311780986.1">
    <property type="nucleotide sequence ID" value="NZ_JALRMR010000020.1"/>
</dbReference>
<feature type="domain" description="Bacterial Ig" evidence="4">
    <location>
        <begin position="349"/>
        <end position="430"/>
    </location>
</feature>
<evidence type="ECO:0000313" key="6">
    <source>
        <dbReference type="Proteomes" id="UP001249945"/>
    </source>
</evidence>
<dbReference type="InterPro" id="IPR032179">
    <property type="entry name" value="Cry22Aa_Ig-like"/>
</dbReference>
<dbReference type="InterPro" id="IPR046746">
    <property type="entry name" value="Big_15"/>
</dbReference>
<evidence type="ECO:0000313" key="5">
    <source>
        <dbReference type="EMBL" id="MDT1975309.1"/>
    </source>
</evidence>
<dbReference type="InterPro" id="IPR013783">
    <property type="entry name" value="Ig-like_fold"/>
</dbReference>
<gene>
    <name evidence="5" type="ORF">MX635_12945</name>
</gene>
<accession>A0AAW8RFQ0</accession>
<dbReference type="Pfam" id="PF16403">
    <property type="entry name" value="Bact_surface_Ig-like"/>
    <property type="match status" value="1"/>
</dbReference>
<feature type="domain" description="Bacterial Ig" evidence="4">
    <location>
        <begin position="610"/>
        <end position="691"/>
    </location>
</feature>
<feature type="compositionally biased region" description="Polar residues" evidence="1">
    <location>
        <begin position="56"/>
        <end position="66"/>
    </location>
</feature>
<dbReference type="Gene3D" id="2.60.40.10">
    <property type="entry name" value="Immunoglobulins"/>
    <property type="match status" value="1"/>
</dbReference>
<evidence type="ECO:0000259" key="3">
    <source>
        <dbReference type="Pfam" id="PF16403"/>
    </source>
</evidence>
<feature type="domain" description="Bacterial Ig" evidence="4">
    <location>
        <begin position="436"/>
        <end position="517"/>
    </location>
</feature>
<feature type="domain" description="Bacterial Ig" evidence="4">
    <location>
        <begin position="523"/>
        <end position="604"/>
    </location>
</feature>
<evidence type="ECO:0000256" key="2">
    <source>
        <dbReference type="SAM" id="SignalP"/>
    </source>
</evidence>
<dbReference type="AlphaFoldDB" id="A0AAW8RFQ0"/>
<evidence type="ECO:0000259" key="4">
    <source>
        <dbReference type="Pfam" id="PF20622"/>
    </source>
</evidence>
<feature type="compositionally biased region" description="Low complexity" evidence="1">
    <location>
        <begin position="41"/>
        <end position="53"/>
    </location>
</feature>
<keyword evidence="2" id="KW-0732">Signal</keyword>
<dbReference type="EMBL" id="JALRMR010000020">
    <property type="protein sequence ID" value="MDT1975309.1"/>
    <property type="molecule type" value="Genomic_DNA"/>
</dbReference>
<name>A0AAW8RFQ0_CARDV</name>
<feature type="chain" id="PRO_5043477153" evidence="2">
    <location>
        <begin position="30"/>
        <end position="777"/>
    </location>
</feature>